<dbReference type="EnsemblMetazoa" id="XM_003384051.3">
    <property type="protein sequence ID" value="XP_003384099.1"/>
    <property type="gene ID" value="LOC100642129"/>
</dbReference>
<sequence>MAFNFSDLLKSVAFPGDIDPTYLLAVSGSEYRKDVIRGKKKKGYKDEIKIAASLEIQRVWRGNRTRLKIRELFARTGNKSKLQSTRVAGACSIQRAWRQYKNKKLFQSFQNLINFHRRGDPSYLLRCINPQEAKLLDKASGCYVRFRLGGETFPPMVYYKIYTNRTVVDLCASSPRDYTAMCERKSLAKELHNNTALSVPHDTSGWYRREENNGWRPVVLNEPSLMPKPVQPFRHLKLMRREDLEKKRKQKRIEWLTKLYTANVNGEEMEQEDGSEVDGLIQWSNELDYDKYISDWHSFGTSATTDPYTVQLIKA</sequence>
<dbReference type="OrthoDB" id="10253073at2759"/>
<dbReference type="AlphaFoldDB" id="A0A1X7VJ87"/>
<name>A0A1X7VJ87_AMPQE</name>
<dbReference type="EnsemblMetazoa" id="Aqu2.1.39989_001">
    <property type="protein sequence ID" value="Aqu2.1.39989_001"/>
    <property type="gene ID" value="Aqu2.1.39989"/>
</dbReference>
<proteinExistence type="predicted"/>
<dbReference type="PANTHER" id="PTHR33504">
    <property type="entry name" value="NADH DEHYDROGENASE (UBIQUINONE) 1 BETA SUBCOMPLEX, 4"/>
    <property type="match status" value="1"/>
</dbReference>
<dbReference type="PROSITE" id="PS50096">
    <property type="entry name" value="IQ"/>
    <property type="match status" value="1"/>
</dbReference>
<dbReference type="PANTHER" id="PTHR33504:SF2">
    <property type="entry name" value="PROTEIN MFI"/>
    <property type="match status" value="1"/>
</dbReference>
<accession>A0A1X7VJ87</accession>
<evidence type="ECO:0000313" key="2">
    <source>
        <dbReference type="Proteomes" id="UP000007879"/>
    </source>
</evidence>
<dbReference type="Proteomes" id="UP000007879">
    <property type="component" value="Unassembled WGS sequence"/>
</dbReference>
<protein>
    <submittedName>
        <fullName evidence="1">Uncharacterized protein</fullName>
    </submittedName>
</protein>
<evidence type="ECO:0000313" key="1">
    <source>
        <dbReference type="EnsemblMetazoa" id="Aqu2.1.39989_001"/>
    </source>
</evidence>
<keyword evidence="2" id="KW-1185">Reference proteome</keyword>
<dbReference type="KEGG" id="aqu:100642129"/>
<organism evidence="1">
    <name type="scientific">Amphimedon queenslandica</name>
    <name type="common">Sponge</name>
    <dbReference type="NCBI Taxonomy" id="400682"/>
    <lineage>
        <taxon>Eukaryota</taxon>
        <taxon>Metazoa</taxon>
        <taxon>Porifera</taxon>
        <taxon>Demospongiae</taxon>
        <taxon>Heteroscleromorpha</taxon>
        <taxon>Haplosclerida</taxon>
        <taxon>Niphatidae</taxon>
        <taxon>Amphimedon</taxon>
    </lineage>
</organism>
<reference evidence="2" key="1">
    <citation type="journal article" date="2010" name="Nature">
        <title>The Amphimedon queenslandica genome and the evolution of animal complexity.</title>
        <authorList>
            <person name="Srivastava M."/>
            <person name="Simakov O."/>
            <person name="Chapman J."/>
            <person name="Fahey B."/>
            <person name="Gauthier M.E."/>
            <person name="Mitros T."/>
            <person name="Richards G.S."/>
            <person name="Conaco C."/>
            <person name="Dacre M."/>
            <person name="Hellsten U."/>
            <person name="Larroux C."/>
            <person name="Putnam N.H."/>
            <person name="Stanke M."/>
            <person name="Adamska M."/>
            <person name="Darling A."/>
            <person name="Degnan S.M."/>
            <person name="Oakley T.H."/>
            <person name="Plachetzki D.C."/>
            <person name="Zhai Y."/>
            <person name="Adamski M."/>
            <person name="Calcino A."/>
            <person name="Cummins S.F."/>
            <person name="Goodstein D.M."/>
            <person name="Harris C."/>
            <person name="Jackson D.J."/>
            <person name="Leys S.P."/>
            <person name="Shu S."/>
            <person name="Woodcroft B.J."/>
            <person name="Vervoort M."/>
            <person name="Kosik K.S."/>
            <person name="Manning G."/>
            <person name="Degnan B.M."/>
            <person name="Rokhsar D.S."/>
        </authorList>
    </citation>
    <scope>NUCLEOTIDE SEQUENCE [LARGE SCALE GENOMIC DNA]</scope>
</reference>
<dbReference type="InParanoid" id="A0A1X7VJ87"/>
<gene>
    <name evidence="1" type="primary">100642129</name>
</gene>
<reference evidence="1" key="2">
    <citation type="submission" date="2017-05" db="UniProtKB">
        <authorList>
            <consortium name="EnsemblMetazoa"/>
        </authorList>
    </citation>
    <scope>IDENTIFICATION</scope>
</reference>